<dbReference type="Proteomes" id="UP001234989">
    <property type="component" value="Chromosome 10"/>
</dbReference>
<reference evidence="1" key="1">
    <citation type="submission" date="2023-08" db="EMBL/GenBank/DDBJ databases">
        <title>A de novo genome assembly of Solanum verrucosum Schlechtendal, a Mexican diploid species geographically isolated from the other diploid A-genome species in potato relatives.</title>
        <authorList>
            <person name="Hosaka K."/>
        </authorList>
    </citation>
    <scope>NUCLEOTIDE SEQUENCE</scope>
    <source>
        <tissue evidence="1">Young leaves</tissue>
    </source>
</reference>
<name>A0AAF0UNT8_SOLVR</name>
<evidence type="ECO:0000313" key="2">
    <source>
        <dbReference type="Proteomes" id="UP001234989"/>
    </source>
</evidence>
<protein>
    <submittedName>
        <fullName evidence="1">Uncharacterized protein</fullName>
    </submittedName>
</protein>
<proteinExistence type="predicted"/>
<organism evidence="1 2">
    <name type="scientific">Solanum verrucosum</name>
    <dbReference type="NCBI Taxonomy" id="315347"/>
    <lineage>
        <taxon>Eukaryota</taxon>
        <taxon>Viridiplantae</taxon>
        <taxon>Streptophyta</taxon>
        <taxon>Embryophyta</taxon>
        <taxon>Tracheophyta</taxon>
        <taxon>Spermatophyta</taxon>
        <taxon>Magnoliopsida</taxon>
        <taxon>eudicotyledons</taxon>
        <taxon>Gunneridae</taxon>
        <taxon>Pentapetalae</taxon>
        <taxon>asterids</taxon>
        <taxon>lamiids</taxon>
        <taxon>Solanales</taxon>
        <taxon>Solanaceae</taxon>
        <taxon>Solanoideae</taxon>
        <taxon>Solaneae</taxon>
        <taxon>Solanum</taxon>
    </lineage>
</organism>
<gene>
    <name evidence="1" type="ORF">MTR67_043102</name>
</gene>
<dbReference type="AlphaFoldDB" id="A0AAF0UNT8"/>
<keyword evidence="2" id="KW-1185">Reference proteome</keyword>
<accession>A0AAF0UNT8</accession>
<sequence length="99" mass="11736">MPNCGRERLNSRFSITITRTQYLRLNSELKNFNGNTRFKNARLKGSMWNYGHELLNSRTSWVTCNSPMIRNIIPKDLELEDTTPLNDTQLLEFMRNLWV</sequence>
<dbReference type="EMBL" id="CP133621">
    <property type="protein sequence ID" value="WMV49717.1"/>
    <property type="molecule type" value="Genomic_DNA"/>
</dbReference>
<evidence type="ECO:0000313" key="1">
    <source>
        <dbReference type="EMBL" id="WMV49717.1"/>
    </source>
</evidence>